<feature type="transmembrane region" description="Helical" evidence="1">
    <location>
        <begin position="68"/>
        <end position="92"/>
    </location>
</feature>
<evidence type="ECO:0000313" key="2">
    <source>
        <dbReference type="EMBL" id="CAD0003613.1"/>
    </source>
</evidence>
<proteinExistence type="predicted"/>
<keyword evidence="1" id="KW-1133">Transmembrane helix</keyword>
<gene>
    <name evidence="2" type="ORF">FLACHUCJ7_01502</name>
</gene>
<organism evidence="2 3">
    <name type="scientific">Flavobacterium chungangense</name>
    <dbReference type="NCBI Taxonomy" id="554283"/>
    <lineage>
        <taxon>Bacteria</taxon>
        <taxon>Pseudomonadati</taxon>
        <taxon>Bacteroidota</taxon>
        <taxon>Flavobacteriia</taxon>
        <taxon>Flavobacteriales</taxon>
        <taxon>Flavobacteriaceae</taxon>
        <taxon>Flavobacterium</taxon>
    </lineage>
</organism>
<evidence type="ECO:0000313" key="3">
    <source>
        <dbReference type="Proteomes" id="UP000556700"/>
    </source>
</evidence>
<dbReference type="EMBL" id="CAIJDO010000112">
    <property type="protein sequence ID" value="CAD0003613.1"/>
    <property type="molecule type" value="Genomic_DNA"/>
</dbReference>
<feature type="transmembrane region" description="Helical" evidence="1">
    <location>
        <begin position="12"/>
        <end position="32"/>
    </location>
</feature>
<dbReference type="AlphaFoldDB" id="A0A6V6YVZ1"/>
<keyword evidence="1" id="KW-0812">Transmembrane</keyword>
<dbReference type="RefSeq" id="WP_031454214.1">
    <property type="nucleotide sequence ID" value="NZ_CAIJDO010000112.1"/>
</dbReference>
<reference evidence="2 3" key="1">
    <citation type="submission" date="2020-06" db="EMBL/GenBank/DDBJ databases">
        <authorList>
            <person name="Criscuolo A."/>
        </authorList>
    </citation>
    <scope>NUCLEOTIDE SEQUENCE [LARGE SCALE GENOMIC DNA]</scope>
    <source>
        <strain evidence="3">CIP 110025</strain>
    </source>
</reference>
<keyword evidence="1" id="KW-0472">Membrane</keyword>
<name>A0A6V6YVZ1_9FLAO</name>
<sequence length="251" mass="29458">MTKYFLSFFENWWKPILFWFLSILFLITSDVLESSVLIRIGFVWVVFGLFGLLISVIYQLVNKRWFKGLITLVLFGGTILIFIGYLVTTFFIEQETPDTWAKNLTIPKNIQIDNPVDLDHYAKFEGQRPDSISNRIVEKADFQLYNSFQPGLYEYDFWIGKIESGSIYLKAFEITHNEALSVDELPRASSIQVYNPTDSIKKFSTGKDFTIYEGDWGDPYAARFEVWFKPDNGKNERKLFSKNYKIEGWMR</sequence>
<feature type="transmembrane region" description="Helical" evidence="1">
    <location>
        <begin position="38"/>
        <end position="61"/>
    </location>
</feature>
<accession>A0A6V6YVZ1</accession>
<keyword evidence="3" id="KW-1185">Reference proteome</keyword>
<comment type="caution">
    <text evidence="2">The sequence shown here is derived from an EMBL/GenBank/DDBJ whole genome shotgun (WGS) entry which is preliminary data.</text>
</comment>
<evidence type="ECO:0000256" key="1">
    <source>
        <dbReference type="SAM" id="Phobius"/>
    </source>
</evidence>
<protein>
    <submittedName>
        <fullName evidence="2">Uncharacterized protein</fullName>
    </submittedName>
</protein>
<dbReference type="Proteomes" id="UP000556700">
    <property type="component" value="Unassembled WGS sequence"/>
</dbReference>